<dbReference type="InterPro" id="IPR007820">
    <property type="entry name" value="AbrB_fam"/>
</dbReference>
<reference evidence="2" key="1">
    <citation type="submission" date="2020-09" db="EMBL/GenBank/DDBJ databases">
        <title>Genome seq and assembly of Limnohabitants sp.</title>
        <authorList>
            <person name="Chhetri G."/>
        </authorList>
    </citation>
    <scope>NUCLEOTIDE SEQUENCE</scope>
    <source>
        <strain evidence="2">JUR4</strain>
    </source>
</reference>
<organism evidence="2 3">
    <name type="scientific">Limnohabitans radicicola</name>
    <dbReference type="NCBI Taxonomy" id="2771427"/>
    <lineage>
        <taxon>Bacteria</taxon>
        <taxon>Pseudomonadati</taxon>
        <taxon>Pseudomonadota</taxon>
        <taxon>Betaproteobacteria</taxon>
        <taxon>Burkholderiales</taxon>
        <taxon>Comamonadaceae</taxon>
        <taxon>Limnohabitans</taxon>
    </lineage>
</organism>
<feature type="transmembrane region" description="Helical" evidence="1">
    <location>
        <begin position="88"/>
        <end position="110"/>
    </location>
</feature>
<dbReference type="RefSeq" id="WP_191818318.1">
    <property type="nucleotide sequence ID" value="NZ_JACYFT010000001.1"/>
</dbReference>
<feature type="transmembrane region" description="Helical" evidence="1">
    <location>
        <begin position="278"/>
        <end position="300"/>
    </location>
</feature>
<dbReference type="NCBIfam" id="TIGR03082">
    <property type="entry name" value="Gneg_AbrB_dup"/>
    <property type="match status" value="1"/>
</dbReference>
<gene>
    <name evidence="2" type="ORF">IC609_04935</name>
</gene>
<dbReference type="PIRSF" id="PIRSF038991">
    <property type="entry name" value="Protein_AbrB"/>
    <property type="match status" value="1"/>
</dbReference>
<feature type="transmembrane region" description="Helical" evidence="1">
    <location>
        <begin position="225"/>
        <end position="243"/>
    </location>
</feature>
<dbReference type="AlphaFoldDB" id="A0A927FG05"/>
<protein>
    <submittedName>
        <fullName evidence="2">AbrB family transcriptional regulator</fullName>
    </submittedName>
</protein>
<keyword evidence="1" id="KW-0812">Transmembrane</keyword>
<dbReference type="GO" id="GO:0016020">
    <property type="term" value="C:membrane"/>
    <property type="evidence" value="ECO:0007669"/>
    <property type="project" value="InterPro"/>
</dbReference>
<evidence type="ECO:0000313" key="3">
    <source>
        <dbReference type="Proteomes" id="UP000647424"/>
    </source>
</evidence>
<feature type="transmembrane region" description="Helical" evidence="1">
    <location>
        <begin position="331"/>
        <end position="351"/>
    </location>
</feature>
<dbReference type="GO" id="GO:0010468">
    <property type="term" value="P:regulation of gene expression"/>
    <property type="evidence" value="ECO:0007669"/>
    <property type="project" value="InterPro"/>
</dbReference>
<dbReference type="PANTHER" id="PTHR38457:SF1">
    <property type="entry name" value="REGULATOR ABRB-RELATED"/>
    <property type="match status" value="1"/>
</dbReference>
<comment type="caution">
    <text evidence="2">The sequence shown here is derived from an EMBL/GenBank/DDBJ whole genome shotgun (WGS) entry which is preliminary data.</text>
</comment>
<dbReference type="EMBL" id="JACYFT010000001">
    <property type="protein sequence ID" value="MBD8049877.1"/>
    <property type="molecule type" value="Genomic_DNA"/>
</dbReference>
<evidence type="ECO:0000256" key="1">
    <source>
        <dbReference type="SAM" id="Phobius"/>
    </source>
</evidence>
<accession>A0A927FG05</accession>
<dbReference type="InterPro" id="IPR017516">
    <property type="entry name" value="AbrB_dup"/>
</dbReference>
<feature type="transmembrane region" description="Helical" evidence="1">
    <location>
        <begin position="199"/>
        <end position="218"/>
    </location>
</feature>
<evidence type="ECO:0000313" key="2">
    <source>
        <dbReference type="EMBL" id="MBD8049877.1"/>
    </source>
</evidence>
<proteinExistence type="predicted"/>
<name>A0A927FG05_9BURK</name>
<feature type="transmembrane region" description="Helical" evidence="1">
    <location>
        <begin position="64"/>
        <end position="82"/>
    </location>
</feature>
<keyword evidence="1" id="KW-0472">Membrane</keyword>
<dbReference type="Pfam" id="PF05145">
    <property type="entry name" value="AbrB"/>
    <property type="match status" value="1"/>
</dbReference>
<dbReference type="Proteomes" id="UP000647424">
    <property type="component" value="Unassembled WGS sequence"/>
</dbReference>
<sequence>MPDWHVNGPSVLRIAGTLLAAWLAVQLCLWLHTPLPWMLGPLVVTALASALGQPTRSSDLLRNAGQWVIGAALGLYFTPQVGALVTNLWWAVLLGVLWALAQGYAFGAWLQWRHSDDLGHLSPRSLRATTYFASAIGGASEMTLLSERAGARTDLVAASHTLRLLMVVLSVPFAMQWAQAHWGLHVDETLRMVNRTPQWPGLLWLALASGAGAMVMLAMRRANPWFMGALLASMGVTLLGLQWSAIPQALTNAAQLVIGVSLGVKFRKDFIHTAPQWLVSVAIGTLAMMLASALFAWALAWGTDLHVATLSLGTSPGGIAEMAITAKVLQLGVPVVTAFQVSRLVAVLLLVGPLFRLEERRIAAA</sequence>
<keyword evidence="3" id="KW-1185">Reference proteome</keyword>
<feature type="transmembrane region" description="Helical" evidence="1">
    <location>
        <begin position="35"/>
        <end position="52"/>
    </location>
</feature>
<dbReference type="PANTHER" id="PTHR38457">
    <property type="entry name" value="REGULATOR ABRB-RELATED"/>
    <property type="match status" value="1"/>
</dbReference>
<keyword evidence="1" id="KW-1133">Transmembrane helix</keyword>